<accession>A0A0E9WTL3</accession>
<evidence type="ECO:0000256" key="1">
    <source>
        <dbReference type="SAM" id="MobiDB-lite"/>
    </source>
</evidence>
<protein>
    <submittedName>
        <fullName evidence="2">Uncharacterized protein</fullName>
    </submittedName>
</protein>
<feature type="region of interest" description="Disordered" evidence="1">
    <location>
        <begin position="20"/>
        <end position="40"/>
    </location>
</feature>
<dbReference type="AlphaFoldDB" id="A0A0E9WTL3"/>
<reference evidence="2" key="1">
    <citation type="submission" date="2014-11" db="EMBL/GenBank/DDBJ databases">
        <authorList>
            <person name="Amaro Gonzalez C."/>
        </authorList>
    </citation>
    <scope>NUCLEOTIDE SEQUENCE</scope>
</reference>
<organism evidence="2">
    <name type="scientific">Anguilla anguilla</name>
    <name type="common">European freshwater eel</name>
    <name type="synonym">Muraena anguilla</name>
    <dbReference type="NCBI Taxonomy" id="7936"/>
    <lineage>
        <taxon>Eukaryota</taxon>
        <taxon>Metazoa</taxon>
        <taxon>Chordata</taxon>
        <taxon>Craniata</taxon>
        <taxon>Vertebrata</taxon>
        <taxon>Euteleostomi</taxon>
        <taxon>Actinopterygii</taxon>
        <taxon>Neopterygii</taxon>
        <taxon>Teleostei</taxon>
        <taxon>Anguilliformes</taxon>
        <taxon>Anguillidae</taxon>
        <taxon>Anguilla</taxon>
    </lineage>
</organism>
<proteinExistence type="predicted"/>
<reference evidence="2" key="2">
    <citation type="journal article" date="2015" name="Fish Shellfish Immunol.">
        <title>Early steps in the European eel (Anguilla anguilla)-Vibrio vulnificus interaction in the gills: Role of the RtxA13 toxin.</title>
        <authorList>
            <person name="Callol A."/>
            <person name="Pajuelo D."/>
            <person name="Ebbesson L."/>
            <person name="Teles M."/>
            <person name="MacKenzie S."/>
            <person name="Amaro C."/>
        </authorList>
    </citation>
    <scope>NUCLEOTIDE SEQUENCE</scope>
</reference>
<name>A0A0E9WTL3_ANGAN</name>
<sequence length="97" mass="10876">MEECDFQGITVSQKQRSTGVKHCAGKVTSHQRPSMPSKLELVDPRKNKGWECRDEQAEQLELLCSGQGMKGFFSSEVLLSGRKKNTCTLCKIISSFH</sequence>
<evidence type="ECO:0000313" key="2">
    <source>
        <dbReference type="EMBL" id="JAH93631.1"/>
    </source>
</evidence>
<dbReference type="EMBL" id="GBXM01014946">
    <property type="protein sequence ID" value="JAH93631.1"/>
    <property type="molecule type" value="Transcribed_RNA"/>
</dbReference>